<dbReference type="InterPro" id="IPR052895">
    <property type="entry name" value="HetReg/Transcr_Mod"/>
</dbReference>
<name>A0A9P4I5V5_9PEZI</name>
<accession>A0A9P4I5V5</accession>
<evidence type="ECO:0000313" key="3">
    <source>
        <dbReference type="EMBL" id="KAF2094038.1"/>
    </source>
</evidence>
<organism evidence="3 4">
    <name type="scientific">Rhizodiscina lignyota</name>
    <dbReference type="NCBI Taxonomy" id="1504668"/>
    <lineage>
        <taxon>Eukaryota</taxon>
        <taxon>Fungi</taxon>
        <taxon>Dikarya</taxon>
        <taxon>Ascomycota</taxon>
        <taxon>Pezizomycotina</taxon>
        <taxon>Dothideomycetes</taxon>
        <taxon>Pleosporomycetidae</taxon>
        <taxon>Aulographales</taxon>
        <taxon>Rhizodiscinaceae</taxon>
        <taxon>Rhizodiscina</taxon>
    </lineage>
</organism>
<feature type="region of interest" description="Disordered" evidence="1">
    <location>
        <begin position="345"/>
        <end position="367"/>
    </location>
</feature>
<reference evidence="3" key="1">
    <citation type="journal article" date="2020" name="Stud. Mycol.">
        <title>101 Dothideomycetes genomes: a test case for predicting lifestyles and emergence of pathogens.</title>
        <authorList>
            <person name="Haridas S."/>
            <person name="Albert R."/>
            <person name="Binder M."/>
            <person name="Bloem J."/>
            <person name="Labutti K."/>
            <person name="Salamov A."/>
            <person name="Andreopoulos B."/>
            <person name="Baker S."/>
            <person name="Barry K."/>
            <person name="Bills G."/>
            <person name="Bluhm B."/>
            <person name="Cannon C."/>
            <person name="Castanera R."/>
            <person name="Culley D."/>
            <person name="Daum C."/>
            <person name="Ezra D."/>
            <person name="Gonzalez J."/>
            <person name="Henrissat B."/>
            <person name="Kuo A."/>
            <person name="Liang C."/>
            <person name="Lipzen A."/>
            <person name="Lutzoni F."/>
            <person name="Magnuson J."/>
            <person name="Mondo S."/>
            <person name="Nolan M."/>
            <person name="Ohm R."/>
            <person name="Pangilinan J."/>
            <person name="Park H.-J."/>
            <person name="Ramirez L."/>
            <person name="Alfaro M."/>
            <person name="Sun H."/>
            <person name="Tritt A."/>
            <person name="Yoshinaga Y."/>
            <person name="Zwiers L.-H."/>
            <person name="Turgeon B."/>
            <person name="Goodwin S."/>
            <person name="Spatafora J."/>
            <person name="Crous P."/>
            <person name="Grigoriev I."/>
        </authorList>
    </citation>
    <scope>NUCLEOTIDE SEQUENCE</scope>
    <source>
        <strain evidence="3">CBS 133067</strain>
    </source>
</reference>
<feature type="non-terminal residue" evidence="3">
    <location>
        <position position="528"/>
    </location>
</feature>
<sequence length="528" mass="60291">YSYRPLRYNDSIRVIQLHCSVDDSAPILISIWRARISDARPEYEALSYTWGEKYPRRKIFCRNPASVLEVTQNCYSSLRRLRKDTDRYLWIDAISINQENDIERSVQVRIMDRIFASASGVIVDLGEATPGSRLLFEELADADADADQTREPTGKFIRQWPNEEIIQELEYLYQRPWFSRIWVVQEAVVNPTVTVMCGTDQSSLAALESCNMGYHHGTRVTLKEDPPVLRLFHEYNSIGGLWNILLATRKLYASDPRDRVFALLSLLESNSDIRHILIDYTQSPEVIFTRVAKLLLSHTGLWLLAAARHGHTLHMPSWVPDWSQNYYCDIWGLNLQKAVENEFSEEAEASRTDQRDASCTKHTSHESTPKMSGYGLWPVGNHDALKVKGVRFGTIRSQSAAFSFFSFDDAEQAFLELLNIFHCRHSRIFVPPDLLAGEYGSLDFKSDLHRIASSLEPGDRFHSETIANFRTTMDNCRIFVTEHGEIGIAPQNSQEGDIVCIVRGAYSPCILRQIPGGFWHLVSGDCFL</sequence>
<dbReference type="OrthoDB" id="2157530at2759"/>
<dbReference type="EMBL" id="ML978135">
    <property type="protein sequence ID" value="KAF2094038.1"/>
    <property type="molecule type" value="Genomic_DNA"/>
</dbReference>
<gene>
    <name evidence="3" type="ORF">NA57DRAFT_25350</name>
</gene>
<feature type="non-terminal residue" evidence="3">
    <location>
        <position position="1"/>
    </location>
</feature>
<protein>
    <recommendedName>
        <fullName evidence="2">Heterokaryon incompatibility domain-containing protein</fullName>
    </recommendedName>
</protein>
<dbReference type="Proteomes" id="UP000799772">
    <property type="component" value="Unassembled WGS sequence"/>
</dbReference>
<evidence type="ECO:0000259" key="2">
    <source>
        <dbReference type="Pfam" id="PF06985"/>
    </source>
</evidence>
<comment type="caution">
    <text evidence="3">The sequence shown here is derived from an EMBL/GenBank/DDBJ whole genome shotgun (WGS) entry which is preliminary data.</text>
</comment>
<dbReference type="Pfam" id="PF06985">
    <property type="entry name" value="HET"/>
    <property type="match status" value="1"/>
</dbReference>
<feature type="compositionally biased region" description="Basic and acidic residues" evidence="1">
    <location>
        <begin position="348"/>
        <end position="367"/>
    </location>
</feature>
<dbReference type="PANTHER" id="PTHR24148">
    <property type="entry name" value="ANKYRIN REPEAT DOMAIN-CONTAINING PROTEIN 39 HOMOLOG-RELATED"/>
    <property type="match status" value="1"/>
</dbReference>
<evidence type="ECO:0000313" key="4">
    <source>
        <dbReference type="Proteomes" id="UP000799772"/>
    </source>
</evidence>
<proteinExistence type="predicted"/>
<dbReference type="InterPro" id="IPR010730">
    <property type="entry name" value="HET"/>
</dbReference>
<feature type="domain" description="Heterokaryon incompatibility" evidence="2">
    <location>
        <begin position="43"/>
        <end position="186"/>
    </location>
</feature>
<evidence type="ECO:0000256" key="1">
    <source>
        <dbReference type="SAM" id="MobiDB-lite"/>
    </source>
</evidence>
<dbReference type="PANTHER" id="PTHR24148:SF79">
    <property type="entry name" value="HETEROKARYON INCOMPATIBILITY DOMAIN-CONTAINING PROTEIN"/>
    <property type="match status" value="1"/>
</dbReference>
<keyword evidence="4" id="KW-1185">Reference proteome</keyword>
<dbReference type="AlphaFoldDB" id="A0A9P4I5V5"/>